<dbReference type="EMBL" id="JBBPBM010002835">
    <property type="protein sequence ID" value="KAK8474422.1"/>
    <property type="molecule type" value="Genomic_DNA"/>
</dbReference>
<keyword evidence="1" id="KW-0175">Coiled coil</keyword>
<name>A0ABR1Z665_9ROSI</name>
<sequence length="284" mass="32949">MFLLADPEDKFLRDCEIVMMFMLVNSGDKVMRLYESVVVEITKLGVCRITSWAFAASSMYMLANPGDKDAHTAKHFCKTCRSFGYIFFEEYWKHQYFWPQTLDCGAVSWQERAPSPGIPISFTQENPILRPPSPIFFPDYFDGPTGLDEMLYPQIQGHADGSVQPNDLFGLPQQGDQLPMQSYVWPGLSNFNHLLDTPLTLQTSPLSKHQKYRLRLKAKEQTKNRDIEILKQQILMKDEQLARLTWEIDMLKNNENKKIVRLTSEIEMLREEITSINHNNLPIH</sequence>
<organism evidence="2 3">
    <name type="scientific">Hibiscus sabdariffa</name>
    <name type="common">roselle</name>
    <dbReference type="NCBI Taxonomy" id="183260"/>
    <lineage>
        <taxon>Eukaryota</taxon>
        <taxon>Viridiplantae</taxon>
        <taxon>Streptophyta</taxon>
        <taxon>Embryophyta</taxon>
        <taxon>Tracheophyta</taxon>
        <taxon>Spermatophyta</taxon>
        <taxon>Magnoliopsida</taxon>
        <taxon>eudicotyledons</taxon>
        <taxon>Gunneridae</taxon>
        <taxon>Pentapetalae</taxon>
        <taxon>rosids</taxon>
        <taxon>malvids</taxon>
        <taxon>Malvales</taxon>
        <taxon>Malvaceae</taxon>
        <taxon>Malvoideae</taxon>
        <taxon>Hibiscus</taxon>
    </lineage>
</organism>
<evidence type="ECO:0000256" key="1">
    <source>
        <dbReference type="SAM" id="Coils"/>
    </source>
</evidence>
<keyword evidence="3" id="KW-1185">Reference proteome</keyword>
<proteinExistence type="predicted"/>
<accession>A0ABR1Z665</accession>
<evidence type="ECO:0000313" key="3">
    <source>
        <dbReference type="Proteomes" id="UP001472677"/>
    </source>
</evidence>
<comment type="caution">
    <text evidence="2">The sequence shown here is derived from an EMBL/GenBank/DDBJ whole genome shotgun (WGS) entry which is preliminary data.</text>
</comment>
<dbReference type="Proteomes" id="UP001472677">
    <property type="component" value="Unassembled WGS sequence"/>
</dbReference>
<protein>
    <submittedName>
        <fullName evidence="2">Uncharacterized protein</fullName>
    </submittedName>
</protein>
<feature type="coiled-coil region" evidence="1">
    <location>
        <begin position="252"/>
        <end position="279"/>
    </location>
</feature>
<evidence type="ECO:0000313" key="2">
    <source>
        <dbReference type="EMBL" id="KAK8474422.1"/>
    </source>
</evidence>
<reference evidence="2 3" key="1">
    <citation type="journal article" date="2024" name="G3 (Bethesda)">
        <title>Genome assembly of Hibiscus sabdariffa L. provides insights into metabolisms of medicinal natural products.</title>
        <authorList>
            <person name="Kim T."/>
        </authorList>
    </citation>
    <scope>NUCLEOTIDE SEQUENCE [LARGE SCALE GENOMIC DNA]</scope>
    <source>
        <strain evidence="2">TK-2024</strain>
        <tissue evidence="2">Old leaves</tissue>
    </source>
</reference>
<gene>
    <name evidence="2" type="ORF">V6N12_020093</name>
</gene>